<dbReference type="GO" id="GO:0006261">
    <property type="term" value="P:DNA-templated DNA replication"/>
    <property type="evidence" value="ECO:0007669"/>
    <property type="project" value="TreeGrafter"/>
</dbReference>
<organism evidence="1 2">
    <name type="scientific">Polypterus senegalus</name>
    <name type="common">Senegal bichir</name>
    <dbReference type="NCBI Taxonomy" id="55291"/>
    <lineage>
        <taxon>Eukaryota</taxon>
        <taxon>Metazoa</taxon>
        <taxon>Chordata</taxon>
        <taxon>Craniata</taxon>
        <taxon>Vertebrata</taxon>
        <taxon>Euteleostomi</taxon>
        <taxon>Actinopterygii</taxon>
        <taxon>Polypteriformes</taxon>
        <taxon>Polypteridae</taxon>
        <taxon>Polypterus</taxon>
    </lineage>
</organism>
<comment type="caution">
    <text evidence="1">The sequence shown here is derived from an EMBL/GenBank/DDBJ whole genome shotgun (WGS) entry which is preliminary data.</text>
</comment>
<dbReference type="PANTHER" id="PTHR14303">
    <property type="entry name" value="DNA POLYMERASE DELTA SUBUNIT 4"/>
    <property type="match status" value="1"/>
</dbReference>
<dbReference type="InterPro" id="IPR007218">
    <property type="entry name" value="DNA_pol_delta_4"/>
</dbReference>
<dbReference type="Proteomes" id="UP000886611">
    <property type="component" value="Unassembled WGS sequence"/>
</dbReference>
<dbReference type="PANTHER" id="PTHR14303:SF0">
    <property type="entry name" value="DNA POLYMERASE DELTA SUBUNIT 4"/>
    <property type="match status" value="1"/>
</dbReference>
<dbReference type="GO" id="GO:0003887">
    <property type="term" value="F:DNA-directed DNA polymerase activity"/>
    <property type="evidence" value="ECO:0007669"/>
    <property type="project" value="TreeGrafter"/>
</dbReference>
<dbReference type="Pfam" id="PF04081">
    <property type="entry name" value="DNA_pol_delta_4"/>
    <property type="match status" value="1"/>
</dbReference>
<feature type="non-terminal residue" evidence="1">
    <location>
        <position position="1"/>
    </location>
</feature>
<sequence length="243" mass="28158">MAPKKRLITDTFKVVKKAKIEEVKEGKVVKPDPEQEPELVPVPQRQLDLDLLKQFDLNWEFGPCLGITRLERWERADELGLNPPLQVYDLLQHHLEDPKYLNRNQLKFVRKTSVIDDRGPCPTGIPGEGKDWEGAVSSAGCKRAALLDCVVATEPGSSTLWGAVTTARGCLDGSKAMDFHTRKCCWNRNQVHKEFFWVPMQQFRLTRKCCRKVIREHIRRARVGRQMKEIVGEECRWQKKRKR</sequence>
<accession>A0A8X8BSH9</accession>
<dbReference type="EMBL" id="JAATIS010003638">
    <property type="protein sequence ID" value="KAG2464701.1"/>
    <property type="molecule type" value="Genomic_DNA"/>
</dbReference>
<dbReference type="AlphaFoldDB" id="A0A8X8BSH9"/>
<proteinExistence type="predicted"/>
<protein>
    <submittedName>
        <fullName evidence="1">DPOD4 polymerase</fullName>
    </submittedName>
</protein>
<reference evidence="1 2" key="1">
    <citation type="journal article" date="2021" name="Cell">
        <title>Tracing the genetic footprints of vertebrate landing in non-teleost ray-finned fishes.</title>
        <authorList>
            <person name="Bi X."/>
            <person name="Wang K."/>
            <person name="Yang L."/>
            <person name="Pan H."/>
            <person name="Jiang H."/>
            <person name="Wei Q."/>
            <person name="Fang M."/>
            <person name="Yu H."/>
            <person name="Zhu C."/>
            <person name="Cai Y."/>
            <person name="He Y."/>
            <person name="Gan X."/>
            <person name="Zeng H."/>
            <person name="Yu D."/>
            <person name="Zhu Y."/>
            <person name="Jiang H."/>
            <person name="Qiu Q."/>
            <person name="Yang H."/>
            <person name="Zhang Y.E."/>
            <person name="Wang W."/>
            <person name="Zhu M."/>
            <person name="He S."/>
            <person name="Zhang G."/>
        </authorList>
    </citation>
    <scope>NUCLEOTIDE SEQUENCE [LARGE SCALE GENOMIC DNA]</scope>
    <source>
        <strain evidence="1">Bchr_013</strain>
    </source>
</reference>
<evidence type="ECO:0000313" key="1">
    <source>
        <dbReference type="EMBL" id="KAG2464701.1"/>
    </source>
</evidence>
<feature type="non-terminal residue" evidence="1">
    <location>
        <position position="243"/>
    </location>
</feature>
<dbReference type="GO" id="GO:0043625">
    <property type="term" value="C:delta DNA polymerase complex"/>
    <property type="evidence" value="ECO:0007669"/>
    <property type="project" value="TreeGrafter"/>
</dbReference>
<name>A0A8X8BSH9_POLSE</name>
<dbReference type="GO" id="GO:0000731">
    <property type="term" value="P:DNA synthesis involved in DNA repair"/>
    <property type="evidence" value="ECO:0007669"/>
    <property type="project" value="InterPro"/>
</dbReference>
<gene>
    <name evidence="1" type="primary">Pold4</name>
    <name evidence="1" type="ORF">GTO96_0003722</name>
</gene>
<keyword evidence="2" id="KW-1185">Reference proteome</keyword>
<evidence type="ECO:0000313" key="2">
    <source>
        <dbReference type="Proteomes" id="UP000886611"/>
    </source>
</evidence>